<dbReference type="FunFam" id="3.30.710.10:FF:000152">
    <property type="entry name" value="Predicted protein"/>
    <property type="match status" value="1"/>
</dbReference>
<accession>A0A9J7MW09</accession>
<dbReference type="Gene3D" id="3.30.710.10">
    <property type="entry name" value="Potassium Channel Kv1.1, Chain A"/>
    <property type="match status" value="1"/>
</dbReference>
<keyword evidence="7" id="KW-0630">Potassium</keyword>
<proteinExistence type="predicted"/>
<keyword evidence="3" id="KW-0633">Potassium transport</keyword>
<sequence>MAAISGGTGASHVGSTLDQDLFGVDQRWSKECLYEESLRYKRDKKIRLNVGGAHFETRLSTLKRHPNTLLGSEEREYFYNDDTNEYFFDRDPDIFRLVLGYYQTGKLHYVNQECISMYDDELTFFRIPASEIGDCCYADYEENRELVKLRTMIDSFHRCHFFNPTLMSMRERLWRKLSYDVTVTGFWMSPPTVIMTFVVLICTILAIMETVPCGTFDGRPDSKRCGEEYKNLFFYLDTSCVTIFTCEYLLRLYAAPNRTAFAKSCRSLIDIVAVMPYYLGNIIGSKSLLGSFQTVRVVRFLRVFYYSKGLYILFRTLQSVAMEMGFFLISLSVTIILFSTIMYYMEKAFAFGTFTSIPATFWFAIETMTTTGYGDLVPQSYMGKFIGGVCCISGILLITLPVSITVSNFSRLYHQVMDRTDMRQHRLDDMQVTVCLFVCFFCLLNVILLDGGQKLLIIIVIVIMIC</sequence>
<dbReference type="AlphaFoldDB" id="A0A9J7MW09"/>
<dbReference type="Pfam" id="PF02214">
    <property type="entry name" value="BTB_2"/>
    <property type="match status" value="1"/>
</dbReference>
<feature type="transmembrane region" description="Helical" evidence="12">
    <location>
        <begin position="193"/>
        <end position="211"/>
    </location>
</feature>
<dbReference type="PANTHER" id="PTHR11537:SF105">
    <property type="entry name" value="POTASSIUM VOLTAGE-GATED CHANNEL PROTEIN SHAL"/>
    <property type="match status" value="1"/>
</dbReference>
<dbReference type="SUPFAM" id="SSF81324">
    <property type="entry name" value="Voltage-gated potassium channels"/>
    <property type="match status" value="1"/>
</dbReference>
<dbReference type="InterPro" id="IPR005821">
    <property type="entry name" value="Ion_trans_dom"/>
</dbReference>
<dbReference type="PANTHER" id="PTHR11537">
    <property type="entry name" value="VOLTAGE-GATED POTASSIUM CHANNEL"/>
    <property type="match status" value="1"/>
</dbReference>
<organism evidence="14 15">
    <name type="scientific">Branchiostoma floridae</name>
    <name type="common">Florida lancelet</name>
    <name type="synonym">Amphioxus</name>
    <dbReference type="NCBI Taxonomy" id="7739"/>
    <lineage>
        <taxon>Eukaryota</taxon>
        <taxon>Metazoa</taxon>
        <taxon>Chordata</taxon>
        <taxon>Cephalochordata</taxon>
        <taxon>Leptocardii</taxon>
        <taxon>Amphioxiformes</taxon>
        <taxon>Branchiostomatidae</taxon>
        <taxon>Branchiostoma</taxon>
    </lineage>
</organism>
<feature type="transmembrane region" description="Helical" evidence="12">
    <location>
        <begin position="260"/>
        <end position="279"/>
    </location>
</feature>
<evidence type="ECO:0000256" key="7">
    <source>
        <dbReference type="ARBA" id="ARBA00022958"/>
    </source>
</evidence>
<dbReference type="SUPFAM" id="SSF54695">
    <property type="entry name" value="POZ domain"/>
    <property type="match status" value="1"/>
</dbReference>
<dbReference type="InterPro" id="IPR003131">
    <property type="entry name" value="T1-type_BTB"/>
</dbReference>
<keyword evidence="9" id="KW-0406">Ion transport</keyword>
<dbReference type="Gene3D" id="1.10.287.70">
    <property type="match status" value="1"/>
</dbReference>
<dbReference type="OMA" id="YMELAIM"/>
<feature type="transmembrane region" description="Helical" evidence="12">
    <location>
        <begin position="385"/>
        <end position="409"/>
    </location>
</feature>
<dbReference type="OrthoDB" id="415460at2759"/>
<dbReference type="FunFam" id="1.20.120.350:FF:000081">
    <property type="entry name" value="Predicted protein"/>
    <property type="match status" value="1"/>
</dbReference>
<dbReference type="PRINTS" id="PR01497">
    <property type="entry name" value="SHALCHANNEL"/>
</dbReference>
<evidence type="ECO:0000256" key="3">
    <source>
        <dbReference type="ARBA" id="ARBA00022538"/>
    </source>
</evidence>
<keyword evidence="6" id="KW-0851">Voltage-gated channel</keyword>
<feature type="domain" description="BTB" evidence="13">
    <location>
        <begin position="44"/>
        <end position="143"/>
    </location>
</feature>
<feature type="transmembrane region" description="Helical" evidence="12">
    <location>
        <begin position="348"/>
        <end position="365"/>
    </location>
</feature>
<dbReference type="InterPro" id="IPR000210">
    <property type="entry name" value="BTB/POZ_dom"/>
</dbReference>
<keyword evidence="14" id="KW-1185">Reference proteome</keyword>
<dbReference type="InterPro" id="IPR003968">
    <property type="entry name" value="K_chnl_volt-dep_Kv"/>
</dbReference>
<dbReference type="GO" id="GO:0071805">
    <property type="term" value="P:potassium ion transmembrane transport"/>
    <property type="evidence" value="ECO:0000318"/>
    <property type="project" value="GO_Central"/>
</dbReference>
<keyword evidence="2" id="KW-0813">Transport</keyword>
<dbReference type="GO" id="GO:0001508">
    <property type="term" value="P:action potential"/>
    <property type="evidence" value="ECO:0000318"/>
    <property type="project" value="GO_Central"/>
</dbReference>
<dbReference type="GO" id="GO:0005250">
    <property type="term" value="F:A-type (transient outward) potassium channel activity"/>
    <property type="evidence" value="ECO:0000318"/>
    <property type="project" value="GO_Central"/>
</dbReference>
<dbReference type="GO" id="GO:0016020">
    <property type="term" value="C:membrane"/>
    <property type="evidence" value="ECO:0000318"/>
    <property type="project" value="GO_Central"/>
</dbReference>
<evidence type="ECO:0000256" key="12">
    <source>
        <dbReference type="SAM" id="Phobius"/>
    </source>
</evidence>
<evidence type="ECO:0000256" key="9">
    <source>
        <dbReference type="ARBA" id="ARBA00023065"/>
    </source>
</evidence>
<dbReference type="InterPro" id="IPR003975">
    <property type="entry name" value="K_chnl_volt-dep_Kv4"/>
</dbReference>
<evidence type="ECO:0000256" key="1">
    <source>
        <dbReference type="ARBA" id="ARBA00004141"/>
    </source>
</evidence>
<dbReference type="KEGG" id="bfo:118418913"/>
<keyword evidence="4 12" id="KW-0812">Transmembrane</keyword>
<dbReference type="Gene3D" id="1.20.120.350">
    <property type="entry name" value="Voltage-gated potassium channels. Chain C"/>
    <property type="match status" value="1"/>
</dbReference>
<evidence type="ECO:0000256" key="10">
    <source>
        <dbReference type="ARBA" id="ARBA00023136"/>
    </source>
</evidence>
<keyword evidence="8 12" id="KW-1133">Transmembrane helix</keyword>
<evidence type="ECO:0000313" key="15">
    <source>
        <dbReference type="RefSeq" id="XP_035680945.1"/>
    </source>
</evidence>
<dbReference type="RefSeq" id="XP_035680945.1">
    <property type="nucleotide sequence ID" value="XM_035825052.1"/>
</dbReference>
<dbReference type="SMART" id="SM00225">
    <property type="entry name" value="BTB"/>
    <property type="match status" value="1"/>
</dbReference>
<dbReference type="PRINTS" id="PR00169">
    <property type="entry name" value="KCHANNEL"/>
</dbReference>
<keyword evidence="11" id="KW-0407">Ion channel</keyword>
<evidence type="ECO:0000259" key="13">
    <source>
        <dbReference type="SMART" id="SM00225"/>
    </source>
</evidence>
<evidence type="ECO:0000256" key="8">
    <source>
        <dbReference type="ARBA" id="ARBA00022989"/>
    </source>
</evidence>
<dbReference type="Pfam" id="PF00520">
    <property type="entry name" value="Ion_trans"/>
    <property type="match status" value="1"/>
</dbReference>
<dbReference type="GO" id="GO:0051260">
    <property type="term" value="P:protein homooligomerization"/>
    <property type="evidence" value="ECO:0007669"/>
    <property type="project" value="InterPro"/>
</dbReference>
<evidence type="ECO:0000256" key="6">
    <source>
        <dbReference type="ARBA" id="ARBA00022882"/>
    </source>
</evidence>
<keyword evidence="10 12" id="KW-0472">Membrane</keyword>
<feature type="transmembrane region" description="Helical" evidence="12">
    <location>
        <begin position="232"/>
        <end position="254"/>
    </location>
</feature>
<reference evidence="14" key="1">
    <citation type="journal article" date="2020" name="Nat. Ecol. Evol.">
        <title>Deeply conserved synteny resolves early events in vertebrate evolution.</title>
        <authorList>
            <person name="Simakov O."/>
            <person name="Marletaz F."/>
            <person name="Yue J.X."/>
            <person name="O'Connell B."/>
            <person name="Jenkins J."/>
            <person name="Brandt A."/>
            <person name="Calef R."/>
            <person name="Tung C.H."/>
            <person name="Huang T.K."/>
            <person name="Schmutz J."/>
            <person name="Satoh N."/>
            <person name="Yu J.K."/>
            <person name="Putnam N.H."/>
            <person name="Green R.E."/>
            <person name="Rokhsar D.S."/>
        </authorList>
    </citation>
    <scope>NUCLEOTIDE SEQUENCE [LARGE SCALE GENOMIC DNA]</scope>
    <source>
        <strain evidence="14">S238N-H82</strain>
    </source>
</reference>
<evidence type="ECO:0000313" key="14">
    <source>
        <dbReference type="Proteomes" id="UP000001554"/>
    </source>
</evidence>
<dbReference type="GeneID" id="118418913"/>
<evidence type="ECO:0000256" key="5">
    <source>
        <dbReference type="ARBA" id="ARBA00022826"/>
    </source>
</evidence>
<gene>
    <name evidence="15" type="primary">LOC118418913</name>
</gene>
<keyword evidence="5" id="KW-0631">Potassium channel</keyword>
<dbReference type="Proteomes" id="UP000001554">
    <property type="component" value="Chromosome 7"/>
</dbReference>
<dbReference type="GO" id="GO:0008076">
    <property type="term" value="C:voltage-gated potassium channel complex"/>
    <property type="evidence" value="ECO:0000318"/>
    <property type="project" value="GO_Central"/>
</dbReference>
<dbReference type="PRINTS" id="PR01491">
    <property type="entry name" value="KVCHANNEL"/>
</dbReference>
<dbReference type="InterPro" id="IPR027359">
    <property type="entry name" value="Volt_channel_dom_sf"/>
</dbReference>
<reference evidence="15" key="2">
    <citation type="submission" date="2025-08" db="UniProtKB">
        <authorList>
            <consortium name="RefSeq"/>
        </authorList>
    </citation>
    <scope>IDENTIFICATION</scope>
    <source>
        <strain evidence="15">S238N-H82</strain>
        <tissue evidence="15">Testes</tissue>
    </source>
</reference>
<name>A0A9J7MW09_BRAFL</name>
<evidence type="ECO:0000256" key="11">
    <source>
        <dbReference type="ARBA" id="ARBA00023303"/>
    </source>
</evidence>
<comment type="subcellular location">
    <subcellularLocation>
        <location evidence="1">Membrane</location>
        <topology evidence="1">Multi-pass membrane protein</topology>
    </subcellularLocation>
</comment>
<feature type="transmembrane region" description="Helical" evidence="12">
    <location>
        <begin position="430"/>
        <end position="449"/>
    </location>
</feature>
<protein>
    <submittedName>
        <fullName evidence="15">Potassium voltage-gated channel protein Shal-like</fullName>
    </submittedName>
</protein>
<evidence type="ECO:0000256" key="4">
    <source>
        <dbReference type="ARBA" id="ARBA00022692"/>
    </source>
</evidence>
<feature type="transmembrane region" description="Helical" evidence="12">
    <location>
        <begin position="324"/>
        <end position="341"/>
    </location>
</feature>
<dbReference type="InterPro" id="IPR011333">
    <property type="entry name" value="SKP1/BTB/POZ_sf"/>
</dbReference>
<dbReference type="FunFam" id="1.10.287.70:FF:000028">
    <property type="entry name" value="potassium voltage-gated channel subfamily D member 3"/>
    <property type="match status" value="1"/>
</dbReference>
<evidence type="ECO:0000256" key="2">
    <source>
        <dbReference type="ARBA" id="ARBA00022448"/>
    </source>
</evidence>
<dbReference type="InterPro" id="IPR028325">
    <property type="entry name" value="VG_K_chnl"/>
</dbReference>